<evidence type="ECO:0000256" key="1">
    <source>
        <dbReference type="SAM" id="Phobius"/>
    </source>
</evidence>
<keyword evidence="1" id="KW-0472">Membrane</keyword>
<organism evidence="2 3">
    <name type="scientific">Herbidospora galbida</name>
    <dbReference type="NCBI Taxonomy" id="2575442"/>
    <lineage>
        <taxon>Bacteria</taxon>
        <taxon>Bacillati</taxon>
        <taxon>Actinomycetota</taxon>
        <taxon>Actinomycetes</taxon>
        <taxon>Streptosporangiales</taxon>
        <taxon>Streptosporangiaceae</taxon>
        <taxon>Herbidospora</taxon>
    </lineage>
</organism>
<dbReference type="RefSeq" id="WP_137251518.1">
    <property type="nucleotide sequence ID" value="NZ_SZQA01000059.1"/>
</dbReference>
<accession>A0A4U3LWL2</accession>
<dbReference type="Proteomes" id="UP000308705">
    <property type="component" value="Unassembled WGS sequence"/>
</dbReference>
<comment type="caution">
    <text evidence="2">The sequence shown here is derived from an EMBL/GenBank/DDBJ whole genome shotgun (WGS) entry which is preliminary data.</text>
</comment>
<evidence type="ECO:0000313" key="3">
    <source>
        <dbReference type="Proteomes" id="UP000308705"/>
    </source>
</evidence>
<sequence length="375" mass="39632">MTASETSVRRSYSLGARRAAVSVVAAWHLGFDLVGTVGFWDSYRFPWLAALAWVLYAAIAVVAAIALLGEQPLRLGVWPYAAGALAVSAMVMAACEPGDVVNAADWAWGSVGWLAMIVFWPRPTWLRDLSVFLLANVVVTLAGLALAGALDPRSLSKFLVVSVGAITLQAGASAGGHALDLAARWAVENSNRTARAEAAQKAADQVHADRLARYAEVRSAVAPVLNLLAGGADPADPDVRHESAVGAARLRRLIAETDDAPDPLLHTLRACAFDVERRGVVVLFLTAGTVPPLPLEVRRALVEAPIEGMARARRQARVTLVATPREVIVSVLTDAPSLPVADGSRAANVATNVATRVEAENGGSQLWIESRWTAP</sequence>
<gene>
    <name evidence="2" type="ORF">FDA94_36080</name>
</gene>
<dbReference type="EMBL" id="SZQA01000059">
    <property type="protein sequence ID" value="TKK79057.1"/>
    <property type="molecule type" value="Genomic_DNA"/>
</dbReference>
<reference evidence="2 3" key="1">
    <citation type="submission" date="2019-04" db="EMBL/GenBank/DDBJ databases">
        <title>Herbidospora sp. NEAU-GS14.nov., a novel actinomycete isolated from soil.</title>
        <authorList>
            <person name="Han L."/>
        </authorList>
    </citation>
    <scope>NUCLEOTIDE SEQUENCE [LARGE SCALE GENOMIC DNA]</scope>
    <source>
        <strain evidence="2 3">NEAU-GS14</strain>
    </source>
</reference>
<evidence type="ECO:0000313" key="2">
    <source>
        <dbReference type="EMBL" id="TKK79057.1"/>
    </source>
</evidence>
<keyword evidence="1" id="KW-1133">Transmembrane helix</keyword>
<name>A0A4U3LWL2_9ACTN</name>
<feature type="transmembrane region" description="Helical" evidence="1">
    <location>
        <begin position="75"/>
        <end position="94"/>
    </location>
</feature>
<proteinExistence type="predicted"/>
<feature type="transmembrane region" description="Helical" evidence="1">
    <location>
        <begin position="46"/>
        <end position="68"/>
    </location>
</feature>
<keyword evidence="1" id="KW-0812">Transmembrane</keyword>
<dbReference type="OrthoDB" id="5125370at2"/>
<keyword evidence="3" id="KW-1185">Reference proteome</keyword>
<protein>
    <submittedName>
        <fullName evidence="2">Uncharacterized protein</fullName>
    </submittedName>
</protein>
<feature type="transmembrane region" description="Helical" evidence="1">
    <location>
        <begin position="20"/>
        <end position="40"/>
    </location>
</feature>
<feature type="transmembrane region" description="Helical" evidence="1">
    <location>
        <begin position="131"/>
        <end position="150"/>
    </location>
</feature>
<dbReference type="AlphaFoldDB" id="A0A4U3LWL2"/>
<feature type="transmembrane region" description="Helical" evidence="1">
    <location>
        <begin position="100"/>
        <end position="119"/>
    </location>
</feature>